<dbReference type="Proteomes" id="UP001596413">
    <property type="component" value="Unassembled WGS sequence"/>
</dbReference>
<feature type="transmembrane region" description="Helical" evidence="6">
    <location>
        <begin position="256"/>
        <end position="279"/>
    </location>
</feature>
<evidence type="ECO:0000256" key="1">
    <source>
        <dbReference type="ARBA" id="ARBA00004651"/>
    </source>
</evidence>
<feature type="transmembrane region" description="Helical" evidence="6">
    <location>
        <begin position="51"/>
        <end position="72"/>
    </location>
</feature>
<keyword evidence="8" id="KW-1185">Reference proteome</keyword>
<keyword evidence="5 6" id="KW-0472">Membrane</keyword>
<protein>
    <submittedName>
        <fullName evidence="7">MFS transporter</fullName>
    </submittedName>
</protein>
<evidence type="ECO:0000256" key="3">
    <source>
        <dbReference type="ARBA" id="ARBA00022692"/>
    </source>
</evidence>
<dbReference type="RefSeq" id="WP_386418381.1">
    <property type="nucleotide sequence ID" value="NZ_JBHSZO010000054.1"/>
</dbReference>
<evidence type="ECO:0000256" key="5">
    <source>
        <dbReference type="ARBA" id="ARBA00023136"/>
    </source>
</evidence>
<feature type="transmembrane region" description="Helical" evidence="6">
    <location>
        <begin position="386"/>
        <end position="405"/>
    </location>
</feature>
<feature type="transmembrane region" description="Helical" evidence="6">
    <location>
        <begin position="228"/>
        <end position="250"/>
    </location>
</feature>
<organism evidence="7 8">
    <name type="scientific">Streptomyces polyrhachis</name>
    <dbReference type="NCBI Taxonomy" id="1282885"/>
    <lineage>
        <taxon>Bacteria</taxon>
        <taxon>Bacillati</taxon>
        <taxon>Actinomycetota</taxon>
        <taxon>Actinomycetes</taxon>
        <taxon>Kitasatosporales</taxon>
        <taxon>Streptomycetaceae</taxon>
        <taxon>Streptomyces</taxon>
    </lineage>
</organism>
<comment type="caution">
    <text evidence="7">The sequence shown here is derived from an EMBL/GenBank/DDBJ whole genome shotgun (WGS) entry which is preliminary data.</text>
</comment>
<dbReference type="InterPro" id="IPR036259">
    <property type="entry name" value="MFS_trans_sf"/>
</dbReference>
<dbReference type="CDD" id="cd06173">
    <property type="entry name" value="MFS_MefA_like"/>
    <property type="match status" value="1"/>
</dbReference>
<accession>A0ABW2GNE8</accession>
<dbReference type="PANTHER" id="PTHR23513">
    <property type="entry name" value="INTEGRAL MEMBRANE EFFLUX PROTEIN-RELATED"/>
    <property type="match status" value="1"/>
</dbReference>
<dbReference type="PANTHER" id="PTHR23513:SF6">
    <property type="entry name" value="MAJOR FACILITATOR SUPERFAMILY ASSOCIATED DOMAIN-CONTAINING PROTEIN"/>
    <property type="match status" value="1"/>
</dbReference>
<feature type="transmembrane region" description="Helical" evidence="6">
    <location>
        <begin position="317"/>
        <end position="340"/>
    </location>
</feature>
<comment type="subcellular location">
    <subcellularLocation>
        <location evidence="1">Cell membrane</location>
        <topology evidence="1">Multi-pass membrane protein</topology>
    </subcellularLocation>
</comment>
<feature type="transmembrane region" description="Helical" evidence="6">
    <location>
        <begin position="171"/>
        <end position="190"/>
    </location>
</feature>
<keyword evidence="4 6" id="KW-1133">Transmembrane helix</keyword>
<name>A0ABW2GNE8_9ACTN</name>
<feature type="transmembrane region" description="Helical" evidence="6">
    <location>
        <begin position="286"/>
        <end position="305"/>
    </location>
</feature>
<keyword evidence="3 6" id="KW-0812">Transmembrane</keyword>
<feature type="transmembrane region" description="Helical" evidence="6">
    <location>
        <begin position="361"/>
        <end position="380"/>
    </location>
</feature>
<reference evidence="8" key="1">
    <citation type="journal article" date="2019" name="Int. J. Syst. Evol. Microbiol.">
        <title>The Global Catalogue of Microorganisms (GCM) 10K type strain sequencing project: providing services to taxonomists for standard genome sequencing and annotation.</title>
        <authorList>
            <consortium name="The Broad Institute Genomics Platform"/>
            <consortium name="The Broad Institute Genome Sequencing Center for Infectious Disease"/>
            <person name="Wu L."/>
            <person name="Ma J."/>
        </authorList>
    </citation>
    <scope>NUCLEOTIDE SEQUENCE [LARGE SCALE GENOMIC DNA]</scope>
    <source>
        <strain evidence="8">CGMCC 1.13681</strain>
    </source>
</reference>
<dbReference type="EMBL" id="JBHSZO010000054">
    <property type="protein sequence ID" value="MFC7221191.1"/>
    <property type="molecule type" value="Genomic_DNA"/>
</dbReference>
<proteinExistence type="predicted"/>
<evidence type="ECO:0000256" key="4">
    <source>
        <dbReference type="ARBA" id="ARBA00022989"/>
    </source>
</evidence>
<feature type="transmembrane region" description="Helical" evidence="6">
    <location>
        <begin position="107"/>
        <end position="125"/>
    </location>
</feature>
<evidence type="ECO:0000256" key="2">
    <source>
        <dbReference type="ARBA" id="ARBA00022475"/>
    </source>
</evidence>
<dbReference type="InterPro" id="IPR011701">
    <property type="entry name" value="MFS"/>
</dbReference>
<evidence type="ECO:0000256" key="6">
    <source>
        <dbReference type="SAM" id="Phobius"/>
    </source>
</evidence>
<sequence>MSELAGGVKSPNFRKFWAALGASQLGQRFGFLAIPVVAIETLNAGSDEVGYLSASLTVCYLLVGLPAGAWIDRWRKRSTMMRSALIRALAIATVPAMWALDLLSLEWLYVVSIIIGIASVFFDVACQSYLPTVVSDDAIEPANARLETTGQMAAAGGPAVAGLLLRVLSAPLVLVLDALAYAMCVGFLWASKDGEKARSTDARESSRLATEIYAGVEFVAKNSILRRLTASMAVSNFFATIIMTLLPLLILRTLDLGATAMGCVLGLGTLGGLLGSVLLPRVRNRFSAGTVMAGGLLIAASFTAVTPLTGGLEGEHAIVLTLLLTLGQFGTMFGAVMFNITQVSIRQRVCPKELLARMTASIRFVVWGSMPLAAITAGWLGGSLGIVGTMWLGVVGTCVTALPLLGMDRLIKQSVEETVLEPETTK</sequence>
<evidence type="ECO:0000313" key="7">
    <source>
        <dbReference type="EMBL" id="MFC7221191.1"/>
    </source>
</evidence>
<dbReference type="SUPFAM" id="SSF103473">
    <property type="entry name" value="MFS general substrate transporter"/>
    <property type="match status" value="1"/>
</dbReference>
<evidence type="ECO:0000313" key="8">
    <source>
        <dbReference type="Proteomes" id="UP001596413"/>
    </source>
</evidence>
<dbReference type="Pfam" id="PF07690">
    <property type="entry name" value="MFS_1"/>
    <property type="match status" value="1"/>
</dbReference>
<keyword evidence="2" id="KW-1003">Cell membrane</keyword>
<feature type="transmembrane region" description="Helical" evidence="6">
    <location>
        <begin position="16"/>
        <end position="39"/>
    </location>
</feature>
<gene>
    <name evidence="7" type="ORF">ACFQLX_23955</name>
</gene>
<dbReference type="Gene3D" id="1.20.1250.20">
    <property type="entry name" value="MFS general substrate transporter like domains"/>
    <property type="match status" value="1"/>
</dbReference>